<proteinExistence type="predicted"/>
<keyword evidence="1" id="KW-0067">ATP-binding</keyword>
<dbReference type="GO" id="GO:0004386">
    <property type="term" value="F:helicase activity"/>
    <property type="evidence" value="ECO:0007669"/>
    <property type="project" value="UniProtKB-KW"/>
</dbReference>
<keyword evidence="1" id="KW-0378">Hydrolase</keyword>
<organism evidence="1 2">
    <name type="scientific">Streptomyces carpinensis</name>
    <dbReference type="NCBI Taxonomy" id="66369"/>
    <lineage>
        <taxon>Bacteria</taxon>
        <taxon>Bacillati</taxon>
        <taxon>Actinomycetota</taxon>
        <taxon>Actinomycetes</taxon>
        <taxon>Kitasatosporales</taxon>
        <taxon>Streptomycetaceae</taxon>
        <taxon>Streptomyces</taxon>
    </lineage>
</organism>
<dbReference type="Proteomes" id="UP001458415">
    <property type="component" value="Unassembled WGS sequence"/>
</dbReference>
<protein>
    <submittedName>
        <fullName evidence="1">ATP-dependent helicase</fullName>
    </submittedName>
</protein>
<evidence type="ECO:0000313" key="2">
    <source>
        <dbReference type="Proteomes" id="UP001458415"/>
    </source>
</evidence>
<comment type="caution">
    <text evidence="1">The sequence shown here is derived from an EMBL/GenBank/DDBJ whole genome shotgun (WGS) entry which is preliminary data.</text>
</comment>
<keyword evidence="1" id="KW-0547">Nucleotide-binding</keyword>
<name>A0ABV1WHC1_9ACTN</name>
<keyword evidence="1" id="KW-0347">Helicase</keyword>
<gene>
    <name evidence="1" type="ORF">ABT317_41450</name>
</gene>
<evidence type="ECO:0000313" key="1">
    <source>
        <dbReference type="EMBL" id="MER6983253.1"/>
    </source>
</evidence>
<keyword evidence="2" id="KW-1185">Reference proteome</keyword>
<dbReference type="EMBL" id="JBEPCU010001305">
    <property type="protein sequence ID" value="MER6983253.1"/>
    <property type="molecule type" value="Genomic_DNA"/>
</dbReference>
<reference evidence="1 2" key="1">
    <citation type="submission" date="2024-06" db="EMBL/GenBank/DDBJ databases">
        <title>The Natural Products Discovery Center: Release of the First 8490 Sequenced Strains for Exploring Actinobacteria Biosynthetic Diversity.</title>
        <authorList>
            <person name="Kalkreuter E."/>
            <person name="Kautsar S.A."/>
            <person name="Yang D."/>
            <person name="Bader C.D."/>
            <person name="Teijaro C.N."/>
            <person name="Fluegel L."/>
            <person name="Davis C.M."/>
            <person name="Simpson J.R."/>
            <person name="Lauterbach L."/>
            <person name="Steele A.D."/>
            <person name="Gui C."/>
            <person name="Meng S."/>
            <person name="Li G."/>
            <person name="Viehrig K."/>
            <person name="Ye F."/>
            <person name="Su P."/>
            <person name="Kiefer A.F."/>
            <person name="Nichols A."/>
            <person name="Cepeda A.J."/>
            <person name="Yan W."/>
            <person name="Fan B."/>
            <person name="Jiang Y."/>
            <person name="Adhikari A."/>
            <person name="Zheng C.-J."/>
            <person name="Schuster L."/>
            <person name="Cowan T.M."/>
            <person name="Smanski M.J."/>
            <person name="Chevrette M.G."/>
            <person name="De Carvalho L.P.S."/>
            <person name="Shen B."/>
        </authorList>
    </citation>
    <scope>NUCLEOTIDE SEQUENCE [LARGE SCALE GENOMIC DNA]</scope>
    <source>
        <strain evidence="1 2">NPDC000634</strain>
    </source>
</reference>
<accession>A0ABV1WHC1</accession>
<feature type="non-terminal residue" evidence="1">
    <location>
        <position position="1"/>
    </location>
</feature>
<sequence>GRMPVARLRDVAGRRLAVGELEKCGMHTVREVLHAPPWEELSGVGPRTAVRAVAAARRMADDVKKTVQVRIDADRPQQGTAALLVALQVLVEAGPRARKAAEAGGELTARLEPLLIEAAPVRGRRQMWRAGRERRRRALAAAAELRVLLDAAERDRMHQQFAQASVDLLRGPESDSSVLSAWVDFEMRPQEYYDLLRTPLVGGATREVDR</sequence>